<gene>
    <name evidence="1" type="ORF">MUN53_11120</name>
</gene>
<keyword evidence="2" id="KW-1185">Reference proteome</keyword>
<accession>A0ABT0C2C0</accession>
<organism evidence="1 2">
    <name type="scientific">Parabacteroides faecalis</name>
    <dbReference type="NCBI Taxonomy" id="2924040"/>
    <lineage>
        <taxon>Bacteria</taxon>
        <taxon>Pseudomonadati</taxon>
        <taxon>Bacteroidota</taxon>
        <taxon>Bacteroidia</taxon>
        <taxon>Bacteroidales</taxon>
        <taxon>Tannerellaceae</taxon>
        <taxon>Parabacteroides</taxon>
    </lineage>
</organism>
<dbReference type="Proteomes" id="UP001165444">
    <property type="component" value="Unassembled WGS sequence"/>
</dbReference>
<proteinExistence type="predicted"/>
<dbReference type="RefSeq" id="WP_243325479.1">
    <property type="nucleotide sequence ID" value="NZ_JAKZMM010000027.1"/>
</dbReference>
<evidence type="ECO:0000313" key="1">
    <source>
        <dbReference type="EMBL" id="MCJ2381159.1"/>
    </source>
</evidence>
<dbReference type="EMBL" id="JAKZMM010000027">
    <property type="protein sequence ID" value="MCJ2381159.1"/>
    <property type="molecule type" value="Genomic_DNA"/>
</dbReference>
<reference evidence="1 2" key="1">
    <citation type="submission" date="2022-03" db="EMBL/GenBank/DDBJ databases">
        <title>Parabacteroides sp. nov. isolated from swine feces.</title>
        <authorList>
            <person name="Bak J.E."/>
        </authorList>
    </citation>
    <scope>NUCLEOTIDE SEQUENCE [LARGE SCALE GENOMIC DNA]</scope>
    <source>
        <strain evidence="1 2">AGMB00274</strain>
    </source>
</reference>
<protein>
    <recommendedName>
        <fullName evidence="3">NodB homology domain-containing protein</fullName>
    </recommendedName>
</protein>
<sequence>MFCYKNWEIFCEILSQSEITLCTAERSLQLPEKKRFIVLKHDVETSVINAYKLAAIEHKYGICGSYYVQAYLMLDCKNISLLKEMQSWGHEISYHYDVLDAHGGDYKAAEEDFIKYSNIFLENGFHYSTICQHGNPIKKRIGYTSNRDFFRNPEIRSHYPDLVDMVVDYSKHIGGRKYRYISDAGYQWNIITEPETNDLHPEVKNVKIGGFKNLLNLLINSEYSYVVSTHPHRWMSVAWKINLKIIIFRIIREFVMIIRHIPGIEWLLNKFYFLAKKI</sequence>
<evidence type="ECO:0000313" key="2">
    <source>
        <dbReference type="Proteomes" id="UP001165444"/>
    </source>
</evidence>
<comment type="caution">
    <text evidence="1">The sequence shown here is derived from an EMBL/GenBank/DDBJ whole genome shotgun (WGS) entry which is preliminary data.</text>
</comment>
<name>A0ABT0C2C0_9BACT</name>
<evidence type="ECO:0008006" key="3">
    <source>
        <dbReference type="Google" id="ProtNLM"/>
    </source>
</evidence>